<dbReference type="EMBL" id="FPHD01000008">
    <property type="protein sequence ID" value="SFV50541.1"/>
    <property type="molecule type" value="Genomic_DNA"/>
</dbReference>
<evidence type="ECO:0000313" key="1">
    <source>
        <dbReference type="EMBL" id="SFV50541.1"/>
    </source>
</evidence>
<accession>A0A1W1BAA9</accession>
<reference evidence="1" key="1">
    <citation type="submission" date="2016-10" db="EMBL/GenBank/DDBJ databases">
        <authorList>
            <person name="de Groot N.N."/>
        </authorList>
    </citation>
    <scope>NUCLEOTIDE SEQUENCE</scope>
</reference>
<gene>
    <name evidence="1" type="ORF">MNB_SV-8-1184</name>
</gene>
<organism evidence="1">
    <name type="scientific">hydrothermal vent metagenome</name>
    <dbReference type="NCBI Taxonomy" id="652676"/>
    <lineage>
        <taxon>unclassified sequences</taxon>
        <taxon>metagenomes</taxon>
        <taxon>ecological metagenomes</taxon>
    </lineage>
</organism>
<protein>
    <submittedName>
        <fullName evidence="1">Uncharacterized protein</fullName>
    </submittedName>
</protein>
<sequence length="53" mass="6035">MLPFVENPPDANKSQDADCRQKLFFVGYMPILPFNSNDKTMSNMAKPCHFGLK</sequence>
<proteinExistence type="predicted"/>
<dbReference type="AlphaFoldDB" id="A0A1W1BAA9"/>
<name>A0A1W1BAA9_9ZZZZ</name>